<feature type="compositionally biased region" description="Acidic residues" evidence="1">
    <location>
        <begin position="139"/>
        <end position="154"/>
    </location>
</feature>
<gene>
    <name evidence="2" type="ORF">glt_00032</name>
</gene>
<feature type="region of interest" description="Disordered" evidence="1">
    <location>
        <begin position="139"/>
        <end position="160"/>
    </location>
</feature>
<keyword evidence="3" id="KW-1185">Reference proteome</keyword>
<organism evidence="2 3">
    <name type="scientific">Moumouvirus goulette</name>
    <dbReference type="NCBI Taxonomy" id="1247379"/>
    <lineage>
        <taxon>Viruses</taxon>
        <taxon>Varidnaviria</taxon>
        <taxon>Bamfordvirae</taxon>
        <taxon>Nucleocytoviricota</taxon>
        <taxon>Megaviricetes</taxon>
        <taxon>Imitervirales</taxon>
        <taxon>Mimiviridae</taxon>
        <taxon>Megamimivirinae</taxon>
        <taxon>Moumouvirus</taxon>
        <taxon>Moumouvirus goulettemassiliense</taxon>
    </lineage>
</organism>
<sequence>MTDKTYELIDYYTRKSLKKYFSGRNGKNAANKAYVYILNNNLNKKHGELIDPFYFLIQNPDGKIYTFKILSNKIEKIDEQSHFEIPKNSKNTNSFVLFDECKNKIYYTHDNGHRPFQVIISNNKSIKIIVRKYDDCSDNDTDDNNDYSDNDLDNNLDNNLDSNEESKNYKIIVVKIDKFIGYWYGYDSSINQMHGNTILIKITTNQYMYIGPEIYEFETHNDEIIDYVSPVGNSDVPYPVAYGKKFVYFMDDKKKVKKSFFELDICPANAEDIFVEFDKMLSDKSKIIDYSADSTTIEERQI</sequence>
<accession>M1PLP5</accession>
<reference evidence="2 3" key="1">
    <citation type="submission" date="2012-10" db="EMBL/GenBank/DDBJ databases">
        <title>Complete genome sequence of Moumouvirus goulette.</title>
        <authorList>
            <person name="Fournous G."/>
            <person name="Bougalmi M."/>
            <person name="Colson P."/>
        </authorList>
    </citation>
    <scope>NUCLEOTIDE SEQUENCE [LARGE SCALE GENOMIC DNA]</scope>
</reference>
<evidence type="ECO:0000313" key="3">
    <source>
        <dbReference type="Proteomes" id="UP000241071"/>
    </source>
</evidence>
<protein>
    <submittedName>
        <fullName evidence="2">Uncharacterized protein</fullName>
    </submittedName>
</protein>
<evidence type="ECO:0000313" key="2">
    <source>
        <dbReference type="EMBL" id="AGF84841.1"/>
    </source>
</evidence>
<evidence type="ECO:0000256" key="1">
    <source>
        <dbReference type="SAM" id="MobiDB-lite"/>
    </source>
</evidence>
<proteinExistence type="predicted"/>
<dbReference type="EMBL" id="KC008572">
    <property type="protein sequence ID" value="AGF84841.1"/>
    <property type="molecule type" value="Genomic_DNA"/>
</dbReference>
<dbReference type="Proteomes" id="UP000241071">
    <property type="component" value="Segment"/>
</dbReference>
<name>M1PLP5_9VIRU</name>